<evidence type="ECO:0000313" key="1">
    <source>
        <dbReference type="EMBL" id="KAF9762403.1"/>
    </source>
</evidence>
<evidence type="ECO:0000313" key="2">
    <source>
        <dbReference type="Proteomes" id="UP000740883"/>
    </source>
</evidence>
<sequence length="470" mass="54649">MVLINKSIIKSCDESKQQFTVYLKTGVENIQFDSPLLIYGINLRPPCFYSPQRALKFIVTNTDNVDRIFVTSSESMGILFIDTDIDIYISQPVYDQILANYYSLLNLRLTYEDKETSCKDANVKIVDIGKANLEQLKKNVRFVTYNEVVELNKLSVVCKPSGIFIGGCSFLCNFDSKKLHISNKITNRRKFAIEHEQIEADYEININNAPNITDSIENFNKKMLNVKSKTLIVACDIPTTGVDIMFHLLYIFKKKSRPTLCVKYHKFLEYISNLSNHSDWVSQPMNIQSIIDNFDIIEDIKDLKHPSILLIDKNHLYGINLQNCDIITIGDEIKRPIKTHNDGQWTDNTGHEPYFDSVFLDSYILSDANYKMCHNTWYSVNVDCNNTTILLNDSLKDINENKIFLYGQINNTDKYSHTNINIEINTIDIDIVNYLLQKEQYFYHEQQYFFPKFRIKILQTEDGDYKIIKC</sequence>
<name>A0A9P6H038_9MICR</name>
<dbReference type="Proteomes" id="UP000740883">
    <property type="component" value="Unassembled WGS sequence"/>
</dbReference>
<dbReference type="OrthoDB" id="2194974at2759"/>
<proteinExistence type="predicted"/>
<dbReference type="SUPFAM" id="SSF56281">
    <property type="entry name" value="Metallo-hydrolase/oxidoreductase"/>
    <property type="match status" value="1"/>
</dbReference>
<keyword evidence="2" id="KW-1185">Reference proteome</keyword>
<dbReference type="Pfam" id="PF17030">
    <property type="entry name" value="Beta_lactamase3"/>
    <property type="match status" value="1"/>
</dbReference>
<dbReference type="Gene3D" id="3.60.15.10">
    <property type="entry name" value="Ribonuclease Z/Hydroxyacylglutathione hydrolase-like"/>
    <property type="match status" value="1"/>
</dbReference>
<accession>A0A9P6H038</accession>
<dbReference type="EMBL" id="SBJO01000176">
    <property type="protein sequence ID" value="KAF9762403.1"/>
    <property type="molecule type" value="Genomic_DNA"/>
</dbReference>
<reference evidence="1 2" key="1">
    <citation type="journal article" date="2020" name="Genome Biol. Evol.">
        <title>Comparative genomics of strictly vertically transmitted, feminizing microsporidia endosymbionts of amphipod crustaceans.</title>
        <authorList>
            <person name="Cormier A."/>
            <person name="Chebbi M.A."/>
            <person name="Giraud I."/>
            <person name="Wattier R."/>
            <person name="Teixeira M."/>
            <person name="Gilbert C."/>
            <person name="Rigaud T."/>
            <person name="Cordaux R."/>
        </authorList>
    </citation>
    <scope>NUCLEOTIDE SEQUENCE [LARGE SCALE GENOMIC DNA]</scope>
    <source>
        <strain evidence="1 2">Ou3-Ou53</strain>
    </source>
</reference>
<organism evidence="1 2">
    <name type="scientific">Nosema granulosis</name>
    <dbReference type="NCBI Taxonomy" id="83296"/>
    <lineage>
        <taxon>Eukaryota</taxon>
        <taxon>Fungi</taxon>
        <taxon>Fungi incertae sedis</taxon>
        <taxon>Microsporidia</taxon>
        <taxon>Nosematidae</taxon>
        <taxon>Nosema</taxon>
    </lineage>
</organism>
<dbReference type="InterPro" id="IPR031494">
    <property type="entry name" value="Beta_lactamase3"/>
</dbReference>
<gene>
    <name evidence="1" type="ORF">NGRA_2041</name>
</gene>
<dbReference type="InterPro" id="IPR036866">
    <property type="entry name" value="RibonucZ/Hydroxyglut_hydro"/>
</dbReference>
<dbReference type="AlphaFoldDB" id="A0A9P6H038"/>
<protein>
    <submittedName>
        <fullName evidence="1">Uncharacterized protein</fullName>
    </submittedName>
</protein>
<comment type="caution">
    <text evidence="1">The sequence shown here is derived from an EMBL/GenBank/DDBJ whole genome shotgun (WGS) entry which is preliminary data.</text>
</comment>